<dbReference type="AlphaFoldDB" id="A0A2G9V1M5"/>
<dbReference type="PANTHER" id="PTHR15237:SF0">
    <property type="entry name" value="CELL CYCLE CHECKPOINT CONTROL PROTEIN"/>
    <property type="match status" value="1"/>
</dbReference>
<sequence>MQLRSQLTGAGSVFSNAIAALSKLGDELFLRSQQRGICLKSFNKTRSAYGIFLFADDFFSDYDTKCLSSDTAKDCRLSMKTALSMFKSAYFVEKNLVSCTLTVDVLGRELQVDFQHTCDVSRSFDVNVMEKHKPFTSDVSKSDLRNAVTLNLAFTSSGYSHICPSTCVRYQLVFRQTGKAKPKAKEPENESMVDDGFNEGQALGDHMLMDDFVLGDGMVPENASERFSEKEPTVSTGSPAVVKKVNVQFQHRFLGLDSRTQHQSQAAAAGNPIVEPTQLPPS</sequence>
<proteinExistence type="predicted"/>
<name>A0A2G9V1M5_TELCI</name>
<dbReference type="Pfam" id="PF04139">
    <property type="entry name" value="Rad9"/>
    <property type="match status" value="1"/>
</dbReference>
<feature type="region of interest" description="Disordered" evidence="1">
    <location>
        <begin position="258"/>
        <end position="282"/>
    </location>
</feature>
<evidence type="ECO:0000313" key="3">
    <source>
        <dbReference type="Proteomes" id="UP000230423"/>
    </source>
</evidence>
<reference evidence="2 3" key="1">
    <citation type="submission" date="2015-09" db="EMBL/GenBank/DDBJ databases">
        <title>Draft genome of the parasitic nematode Teladorsagia circumcincta isolate WARC Sus (inbred).</title>
        <authorList>
            <person name="Mitreva M."/>
        </authorList>
    </citation>
    <scope>NUCLEOTIDE SEQUENCE [LARGE SCALE GENOMIC DNA]</scope>
    <source>
        <strain evidence="2 3">S</strain>
    </source>
</reference>
<dbReference type="Gene3D" id="3.70.10.10">
    <property type="match status" value="1"/>
</dbReference>
<evidence type="ECO:0000313" key="2">
    <source>
        <dbReference type="EMBL" id="PIO76399.1"/>
    </source>
</evidence>
<organism evidence="2 3">
    <name type="scientific">Teladorsagia circumcincta</name>
    <name type="common">Brown stomach worm</name>
    <name type="synonym">Ostertagia circumcincta</name>
    <dbReference type="NCBI Taxonomy" id="45464"/>
    <lineage>
        <taxon>Eukaryota</taxon>
        <taxon>Metazoa</taxon>
        <taxon>Ecdysozoa</taxon>
        <taxon>Nematoda</taxon>
        <taxon>Chromadorea</taxon>
        <taxon>Rhabditida</taxon>
        <taxon>Rhabditina</taxon>
        <taxon>Rhabditomorpha</taxon>
        <taxon>Strongyloidea</taxon>
        <taxon>Trichostrongylidae</taxon>
        <taxon>Teladorsagia</taxon>
    </lineage>
</organism>
<dbReference type="EMBL" id="KZ345055">
    <property type="protein sequence ID" value="PIO76399.1"/>
    <property type="molecule type" value="Genomic_DNA"/>
</dbReference>
<evidence type="ECO:0000256" key="1">
    <source>
        <dbReference type="SAM" id="MobiDB-lite"/>
    </source>
</evidence>
<gene>
    <name evidence="2" type="ORF">TELCIR_01515</name>
</gene>
<protein>
    <submittedName>
        <fullName evidence="2">Rad9 protein</fullName>
    </submittedName>
</protein>
<dbReference type="GO" id="GO:0006281">
    <property type="term" value="P:DNA repair"/>
    <property type="evidence" value="ECO:0007669"/>
    <property type="project" value="TreeGrafter"/>
</dbReference>
<dbReference type="SUPFAM" id="SSF55979">
    <property type="entry name" value="DNA clamp"/>
    <property type="match status" value="1"/>
</dbReference>
<dbReference type="GO" id="GO:0071479">
    <property type="term" value="P:cellular response to ionizing radiation"/>
    <property type="evidence" value="ECO:0007669"/>
    <property type="project" value="TreeGrafter"/>
</dbReference>
<dbReference type="GO" id="GO:0031573">
    <property type="term" value="P:mitotic intra-S DNA damage checkpoint signaling"/>
    <property type="evidence" value="ECO:0007669"/>
    <property type="project" value="TreeGrafter"/>
</dbReference>
<dbReference type="InterPro" id="IPR007268">
    <property type="entry name" value="Rad9/Ddc1"/>
</dbReference>
<dbReference type="InterPro" id="IPR046938">
    <property type="entry name" value="DNA_clamp_sf"/>
</dbReference>
<keyword evidence="3" id="KW-1185">Reference proteome</keyword>
<dbReference type="PANTHER" id="PTHR15237">
    <property type="entry name" value="DNA REPAIR PROTEIN RAD9"/>
    <property type="match status" value="1"/>
</dbReference>
<dbReference type="OrthoDB" id="60092at2759"/>
<dbReference type="GO" id="GO:0030896">
    <property type="term" value="C:checkpoint clamp complex"/>
    <property type="evidence" value="ECO:0007669"/>
    <property type="project" value="InterPro"/>
</dbReference>
<accession>A0A2G9V1M5</accession>
<dbReference type="GO" id="GO:0000076">
    <property type="term" value="P:DNA replication checkpoint signaling"/>
    <property type="evidence" value="ECO:0007669"/>
    <property type="project" value="TreeGrafter"/>
</dbReference>
<dbReference type="Proteomes" id="UP000230423">
    <property type="component" value="Unassembled WGS sequence"/>
</dbReference>